<feature type="transmembrane region" description="Helical" evidence="2">
    <location>
        <begin position="243"/>
        <end position="264"/>
    </location>
</feature>
<evidence type="ECO:0000256" key="2">
    <source>
        <dbReference type="SAM" id="Phobius"/>
    </source>
</evidence>
<dbReference type="Proteomes" id="UP001363151">
    <property type="component" value="Unassembled WGS sequence"/>
</dbReference>
<feature type="transmembrane region" description="Helical" evidence="2">
    <location>
        <begin position="423"/>
        <end position="444"/>
    </location>
</feature>
<proteinExistence type="predicted"/>
<comment type="caution">
    <text evidence="3">The sequence shown here is derived from an EMBL/GenBank/DDBJ whole genome shotgun (WGS) entry which is preliminary data.</text>
</comment>
<name>A0ABR1G687_AURAN</name>
<evidence type="ECO:0000313" key="4">
    <source>
        <dbReference type="Proteomes" id="UP001363151"/>
    </source>
</evidence>
<reference evidence="3 4" key="1">
    <citation type="submission" date="2024-03" db="EMBL/GenBank/DDBJ databases">
        <title>Aureococcus anophagefferens CCMP1851 and Kratosvirus quantuckense: Draft genome of a second virus-susceptible host strain in the model system.</title>
        <authorList>
            <person name="Chase E."/>
            <person name="Truchon A.R."/>
            <person name="Schepens W."/>
            <person name="Wilhelm S.W."/>
        </authorList>
    </citation>
    <scope>NUCLEOTIDE SEQUENCE [LARGE SCALE GENOMIC DNA]</scope>
    <source>
        <strain evidence="3 4">CCMP1851</strain>
    </source>
</reference>
<feature type="transmembrane region" description="Helical" evidence="2">
    <location>
        <begin position="276"/>
        <end position="295"/>
    </location>
</feature>
<evidence type="ECO:0000256" key="1">
    <source>
        <dbReference type="SAM" id="MobiDB-lite"/>
    </source>
</evidence>
<evidence type="ECO:0000313" key="3">
    <source>
        <dbReference type="EMBL" id="KAK7248444.1"/>
    </source>
</evidence>
<keyword evidence="2" id="KW-0812">Transmembrane</keyword>
<feature type="transmembrane region" description="Helical" evidence="2">
    <location>
        <begin position="188"/>
        <end position="206"/>
    </location>
</feature>
<keyword evidence="2" id="KW-0472">Membrane</keyword>
<gene>
    <name evidence="3" type="ORF">SO694_0039804</name>
</gene>
<protein>
    <submittedName>
        <fullName evidence="3">Uncharacterized protein</fullName>
    </submittedName>
</protein>
<feature type="compositionally biased region" description="Basic and acidic residues" evidence="1">
    <location>
        <begin position="52"/>
        <end position="62"/>
    </location>
</feature>
<feature type="transmembrane region" description="Helical" evidence="2">
    <location>
        <begin position="353"/>
        <end position="373"/>
    </location>
</feature>
<organism evidence="3 4">
    <name type="scientific">Aureococcus anophagefferens</name>
    <name type="common">Harmful bloom alga</name>
    <dbReference type="NCBI Taxonomy" id="44056"/>
    <lineage>
        <taxon>Eukaryota</taxon>
        <taxon>Sar</taxon>
        <taxon>Stramenopiles</taxon>
        <taxon>Ochrophyta</taxon>
        <taxon>Pelagophyceae</taxon>
        <taxon>Pelagomonadales</taxon>
        <taxon>Pelagomonadaceae</taxon>
        <taxon>Aureococcus</taxon>
    </lineage>
</organism>
<feature type="region of interest" description="Disordered" evidence="1">
    <location>
        <begin position="34"/>
        <end position="79"/>
    </location>
</feature>
<feature type="transmembrane region" description="Helical" evidence="2">
    <location>
        <begin position="121"/>
        <end position="146"/>
    </location>
</feature>
<keyword evidence="2" id="KW-1133">Transmembrane helix</keyword>
<dbReference type="EMBL" id="JBBJCI010000099">
    <property type="protein sequence ID" value="KAK7248444.1"/>
    <property type="molecule type" value="Genomic_DNA"/>
</dbReference>
<accession>A0ABR1G687</accession>
<keyword evidence="4" id="KW-1185">Reference proteome</keyword>
<feature type="compositionally biased region" description="Basic residues" evidence="1">
    <location>
        <begin position="38"/>
        <end position="51"/>
    </location>
</feature>
<feature type="transmembrane region" description="Helical" evidence="2">
    <location>
        <begin position="393"/>
        <end position="416"/>
    </location>
</feature>
<sequence>MLVADCCGDAGCAQGQQVELAPPHTPPEHVVYAQARRVAGKRSRRATRKRREREAPDEKALDADEEKEEAPARDAPADAAAARRAARIDALAASIEDRVQNTFHTRVVYLLVRNSGGPLDLGVAAGVAISLGMLVLSVAALCAVWITQAAAVDWTYLDDDAYVNYLYPAGMSTPSMTSKVQHNEPSHFGVPVFVFLTLLATVFTVITGAQGSLQNLVVSHCLLMTKLVENGPRRAPSGGWRTALSLFLAYAVYHMRILLLVVTVEQSVQIIGTSDGPLNILLNATALLFLVNLDVGFGVGPRYTSFGAVFDDDDGGAVVGGAGDPPCPAAVVARTVADAPRSRARLLFAAEQFTLLALAILILTGVVSMQRITSDAEMIVADDKLFADYPRLVNTYQVCQLLVIVLICGCVNVAAYCGATGDAALSFAAGILDFFLAEMFHVVVYEWAIRDLLLTGFSAKSHPIVWGGQRIYRTHQTGYNQYFGGSMYDDGAE</sequence>